<feature type="region of interest" description="Disordered" evidence="1">
    <location>
        <begin position="1"/>
        <end position="20"/>
    </location>
</feature>
<gene>
    <name evidence="2" type="ORF">EHAR0213_LOCUS5049</name>
</gene>
<organism evidence="2">
    <name type="scientific">Euplotes harpa</name>
    <dbReference type="NCBI Taxonomy" id="151035"/>
    <lineage>
        <taxon>Eukaryota</taxon>
        <taxon>Sar</taxon>
        <taxon>Alveolata</taxon>
        <taxon>Ciliophora</taxon>
        <taxon>Intramacronucleata</taxon>
        <taxon>Spirotrichea</taxon>
        <taxon>Hypotrichia</taxon>
        <taxon>Euplotida</taxon>
        <taxon>Euplotidae</taxon>
        <taxon>Euplotes</taxon>
    </lineage>
</organism>
<dbReference type="AlphaFoldDB" id="A0A7S3N7N8"/>
<evidence type="ECO:0000256" key="1">
    <source>
        <dbReference type="SAM" id="MobiDB-lite"/>
    </source>
</evidence>
<feature type="compositionally biased region" description="Polar residues" evidence="1">
    <location>
        <begin position="1"/>
        <end position="13"/>
    </location>
</feature>
<evidence type="ECO:0000313" key="2">
    <source>
        <dbReference type="EMBL" id="CAE0346139.1"/>
    </source>
</evidence>
<proteinExistence type="predicted"/>
<sequence>MTSTLKANESEFSPLSDVEKKDTWKQDVGIPGDIQEQTKFKQTTTEMTDLFMLQESDLKFKIDEEAIRKRFKKSKEKILHEEIVTPDKRLEDNKDKDCCCAIM</sequence>
<protein>
    <submittedName>
        <fullName evidence="2">Uncharacterized protein</fullName>
    </submittedName>
</protein>
<reference evidence="2" key="1">
    <citation type="submission" date="2021-01" db="EMBL/GenBank/DDBJ databases">
        <authorList>
            <person name="Corre E."/>
            <person name="Pelletier E."/>
            <person name="Niang G."/>
            <person name="Scheremetjew M."/>
            <person name="Finn R."/>
            <person name="Kale V."/>
            <person name="Holt S."/>
            <person name="Cochrane G."/>
            <person name="Meng A."/>
            <person name="Brown T."/>
            <person name="Cohen L."/>
        </authorList>
    </citation>
    <scope>NUCLEOTIDE SEQUENCE</scope>
    <source>
        <strain evidence="2">FSP1.4</strain>
    </source>
</reference>
<dbReference type="EMBL" id="HBII01011784">
    <property type="protein sequence ID" value="CAE0346139.1"/>
    <property type="molecule type" value="Transcribed_RNA"/>
</dbReference>
<name>A0A7S3N7N8_9SPIT</name>
<accession>A0A7S3N7N8</accession>